<keyword evidence="1" id="KW-0812">Transmembrane</keyword>
<evidence type="ECO:0000259" key="2">
    <source>
        <dbReference type="Pfam" id="PF01970"/>
    </source>
</evidence>
<dbReference type="PANTHER" id="PTHR35342">
    <property type="entry name" value="TRICARBOXYLIC TRANSPORT PROTEIN"/>
    <property type="match status" value="1"/>
</dbReference>
<name>A0AA41FCY2_9FIRM</name>
<feature type="transmembrane region" description="Helical" evidence="1">
    <location>
        <begin position="411"/>
        <end position="426"/>
    </location>
</feature>
<feature type="transmembrane region" description="Helical" evidence="1">
    <location>
        <begin position="141"/>
        <end position="160"/>
    </location>
</feature>
<sequence>MEAIMSVAGSILNPEVMALMCLGVVVGIIFGAIPGLNTPIAVALLLPFSFALDTVPAVSLLIAVYMGGISGGLVSAILLRIPGTAAAIATTFDGYPMCQKGQAAEALAIGTFGSFIGGLFSAFALWLIAPSLTKMAIKFGPWEYFGITFLSLCLVSVLMGNNVVKGLISMLIGLLLSTVGMSSMDGVVKRFTFNFYQLEAGLSMVIVIIGIYAVPEILATAGRLREDMTSANFEKKIFYLPSKKNMLGYWPCILRSSVIGTFIGVLPGMGSSTGSMLSYAAAKKLSKHPEEFGQGTPEGVYATEVSNNAVTGGALIPMLSLGVPGDSVTAIIMAALVMQGISVGPMLFTTNKGLIHTLILAVFVANILMFVFQSFGIPIFARIVQVPRYYLMPLIAMCCVIGCVSVNNRVFDVYVIIVLGILGYALEKNHYPLPPLLLGFVLGSMVEQYYRRSLMYYGSFWGCMSQWSAGSFLVIAAVLIPVVSFMMKHMSLKKAGTGQ</sequence>
<accession>A0AA41FCY2</accession>
<dbReference type="GeneID" id="93163355"/>
<dbReference type="EMBL" id="JBEPLZ010000006">
    <property type="protein sequence ID" value="MET3570467.1"/>
    <property type="molecule type" value="Genomic_DNA"/>
</dbReference>
<keyword evidence="1" id="KW-1133">Transmembrane helix</keyword>
<feature type="transmembrane region" description="Helical" evidence="1">
    <location>
        <begin position="389"/>
        <end position="405"/>
    </location>
</feature>
<keyword evidence="1" id="KW-0472">Membrane</keyword>
<feature type="transmembrane region" description="Helical" evidence="1">
    <location>
        <begin position="354"/>
        <end position="377"/>
    </location>
</feature>
<keyword evidence="6" id="KW-1185">Reference proteome</keyword>
<dbReference type="Pfam" id="PF01970">
    <property type="entry name" value="TctA"/>
    <property type="match status" value="1"/>
</dbReference>
<proteinExistence type="predicted"/>
<organism evidence="3 5">
    <name type="scientific">Enterocloster citroniae</name>
    <dbReference type="NCBI Taxonomy" id="358743"/>
    <lineage>
        <taxon>Bacteria</taxon>
        <taxon>Bacillati</taxon>
        <taxon>Bacillota</taxon>
        <taxon>Clostridia</taxon>
        <taxon>Lachnospirales</taxon>
        <taxon>Lachnospiraceae</taxon>
        <taxon>Enterocloster</taxon>
    </lineage>
</organism>
<protein>
    <submittedName>
        <fullName evidence="3">Tat pathway signal protein</fullName>
    </submittedName>
    <submittedName>
        <fullName evidence="4">Tricarboxylic transport membrane protein</fullName>
    </submittedName>
</protein>
<feature type="transmembrane region" description="Helical" evidence="1">
    <location>
        <begin position="195"/>
        <end position="214"/>
    </location>
</feature>
<evidence type="ECO:0000313" key="6">
    <source>
        <dbReference type="Proteomes" id="UP001549200"/>
    </source>
</evidence>
<dbReference type="PANTHER" id="PTHR35342:SF5">
    <property type="entry name" value="TRICARBOXYLIC TRANSPORT PROTEIN"/>
    <property type="match status" value="1"/>
</dbReference>
<feature type="transmembrane region" description="Helical" evidence="1">
    <location>
        <begin position="107"/>
        <end position="129"/>
    </location>
</feature>
<dbReference type="Proteomes" id="UP000708338">
    <property type="component" value="Unassembled WGS sequence"/>
</dbReference>
<feature type="domain" description="DUF112" evidence="2">
    <location>
        <begin position="18"/>
        <end position="438"/>
    </location>
</feature>
<evidence type="ECO:0000313" key="3">
    <source>
        <dbReference type="EMBL" id="MBT9809347.1"/>
    </source>
</evidence>
<evidence type="ECO:0000313" key="4">
    <source>
        <dbReference type="EMBL" id="MET3570467.1"/>
    </source>
</evidence>
<dbReference type="InterPro" id="IPR002823">
    <property type="entry name" value="DUF112_TM"/>
</dbReference>
<dbReference type="Proteomes" id="UP001549200">
    <property type="component" value="Unassembled WGS sequence"/>
</dbReference>
<comment type="caution">
    <text evidence="3">The sequence shown here is derived from an EMBL/GenBank/DDBJ whole genome shotgun (WGS) entry which is preliminary data.</text>
</comment>
<feature type="transmembrane region" description="Helical" evidence="1">
    <location>
        <begin position="470"/>
        <end position="487"/>
    </location>
</feature>
<feature type="transmembrane region" description="Helical" evidence="1">
    <location>
        <begin position="328"/>
        <end position="348"/>
    </location>
</feature>
<dbReference type="AlphaFoldDB" id="A0AA41FCY2"/>
<feature type="transmembrane region" description="Helical" evidence="1">
    <location>
        <begin position="248"/>
        <end position="266"/>
    </location>
</feature>
<reference evidence="4 6" key="2">
    <citation type="submission" date="2024-06" db="EMBL/GenBank/DDBJ databases">
        <title>Genomic Encyclopedia of Type Strains, Phase IV (KMG-IV): sequencing the most valuable type-strain genomes for metagenomic binning, comparative biology and taxonomic classification.</title>
        <authorList>
            <person name="Goeker M."/>
        </authorList>
    </citation>
    <scope>NUCLEOTIDE SEQUENCE [LARGE SCALE GENOMIC DNA]</scope>
    <source>
        <strain evidence="4 6">DSM 19261</strain>
    </source>
</reference>
<gene>
    <name evidence="4" type="ORF">ABID13_002094</name>
    <name evidence="3" type="ORF">GPL26_06750</name>
</gene>
<evidence type="ECO:0000313" key="5">
    <source>
        <dbReference type="Proteomes" id="UP000708338"/>
    </source>
</evidence>
<dbReference type="EMBL" id="WQPS01000005">
    <property type="protein sequence ID" value="MBT9809347.1"/>
    <property type="molecule type" value="Genomic_DNA"/>
</dbReference>
<dbReference type="RefSeq" id="WP_143111146.1">
    <property type="nucleotide sequence ID" value="NZ_CABJDD010000001.1"/>
</dbReference>
<evidence type="ECO:0000256" key="1">
    <source>
        <dbReference type="SAM" id="Phobius"/>
    </source>
</evidence>
<reference evidence="3" key="1">
    <citation type="journal article" date="2021" name="Gut Microbes">
        <title>A synthetic consortium of 100 gut commensals modulates the composition and function in a colon model of the microbiome of elderly subjects.</title>
        <authorList>
            <person name="Perez M."/>
            <person name="Ntemiri A."/>
            <person name="Tan H."/>
            <person name="Harris H.M.B."/>
            <person name="Roager H.M."/>
            <person name="Ribiere C."/>
            <person name="O'Toole P.W."/>
        </authorList>
    </citation>
    <scope>NUCLEOTIDE SEQUENCE</scope>
    <source>
        <strain evidence="3">MCC335</strain>
    </source>
</reference>
<feature type="transmembrane region" description="Helical" evidence="1">
    <location>
        <begin position="166"/>
        <end position="188"/>
    </location>
</feature>
<feature type="transmembrane region" description="Helical" evidence="1">
    <location>
        <begin position="12"/>
        <end position="34"/>
    </location>
</feature>